<evidence type="ECO:0000313" key="2">
    <source>
        <dbReference type="Proteomes" id="UP000837932"/>
    </source>
</evidence>
<dbReference type="Gene3D" id="3.10.450.410">
    <property type="match status" value="1"/>
</dbReference>
<gene>
    <name evidence="1" type="ORF">EMA8858_00349</name>
</gene>
<dbReference type="Pfam" id="PF14254">
    <property type="entry name" value="DUF4348"/>
    <property type="match status" value="1"/>
</dbReference>
<proteinExistence type="predicted"/>
<accession>A0ABM9AKL5</accession>
<dbReference type="Proteomes" id="UP000837932">
    <property type="component" value="Unassembled WGS sequence"/>
</dbReference>
<dbReference type="InterPro" id="IPR025590">
    <property type="entry name" value="DUF4348"/>
</dbReference>
<dbReference type="EMBL" id="CAKLPY010000001">
    <property type="protein sequence ID" value="CAH0994240.1"/>
    <property type="molecule type" value="Genomic_DNA"/>
</dbReference>
<evidence type="ECO:0008006" key="3">
    <source>
        <dbReference type="Google" id="ProtNLM"/>
    </source>
</evidence>
<evidence type="ECO:0000313" key="1">
    <source>
        <dbReference type="EMBL" id="CAH0994240.1"/>
    </source>
</evidence>
<comment type="caution">
    <text evidence="1">The sequence shown here is derived from an EMBL/GenBank/DDBJ whole genome shotgun (WGS) entry which is preliminary data.</text>
</comment>
<organism evidence="1 2">
    <name type="scientific">Emticicia aquatica</name>
    <dbReference type="NCBI Taxonomy" id="1681835"/>
    <lineage>
        <taxon>Bacteria</taxon>
        <taxon>Pseudomonadati</taxon>
        <taxon>Bacteroidota</taxon>
        <taxon>Cytophagia</taxon>
        <taxon>Cytophagales</taxon>
        <taxon>Leadbetterellaceae</taxon>
        <taxon>Emticicia</taxon>
    </lineage>
</organism>
<sequence length="138" mass="15782">MLKILIIAIVSLGCGSTPQNQPKVPVQNTINEDFNSFIVKFSSDRAFQIGRISFPLPLYTENEQGKSIVKKILQKEWKYTDFIGIEKKNKKNVIEIEIASNSNAKLIYSMEDNGVYVIHHFIKKAGKWYLNKISDESD</sequence>
<keyword evidence="2" id="KW-1185">Reference proteome</keyword>
<dbReference type="RefSeq" id="WP_238803989.1">
    <property type="nucleotide sequence ID" value="NZ_CAKLPY010000001.1"/>
</dbReference>
<protein>
    <recommendedName>
        <fullName evidence="3">DUF4348 domain-containing protein</fullName>
    </recommendedName>
</protein>
<name>A0ABM9AKL5_9BACT</name>
<reference evidence="1" key="1">
    <citation type="submission" date="2021-12" db="EMBL/GenBank/DDBJ databases">
        <authorList>
            <person name="Rodrigo-Torres L."/>
            <person name="Arahal R. D."/>
            <person name="Lucena T."/>
        </authorList>
    </citation>
    <scope>NUCLEOTIDE SEQUENCE</scope>
    <source>
        <strain evidence="1">CECT 8858</strain>
    </source>
</reference>